<sequence>MQSNSVEDGAVSISRAARRDWMYGGNSGSDMDEVRHPFFQLFNEVDGHWLSNRVVARRNLRPFFMGMTGFFYYIFLHPGGISHVSD</sequence>
<name>A0ABT8MQB5_9BACL</name>
<feature type="transmembrane region" description="Helical" evidence="1">
    <location>
        <begin position="63"/>
        <end position="81"/>
    </location>
</feature>
<keyword evidence="3" id="KW-1185">Reference proteome</keyword>
<protein>
    <submittedName>
        <fullName evidence="2">Uncharacterized protein</fullName>
    </submittedName>
</protein>
<reference evidence="2 3" key="1">
    <citation type="submission" date="2023-06" db="EMBL/GenBank/DDBJ databases">
        <title>Novel species in genus Planococcus.</title>
        <authorList>
            <person name="Ning S."/>
        </authorList>
    </citation>
    <scope>NUCLEOTIDE SEQUENCE [LARGE SCALE GENOMIC DNA]</scope>
    <source>
        <strain evidence="2 3">N064</strain>
    </source>
</reference>
<evidence type="ECO:0000256" key="1">
    <source>
        <dbReference type="SAM" id="Phobius"/>
    </source>
</evidence>
<proteinExistence type="predicted"/>
<keyword evidence="1" id="KW-0472">Membrane</keyword>
<keyword evidence="1" id="KW-0812">Transmembrane</keyword>
<accession>A0ABT8MQB5</accession>
<dbReference type="Proteomes" id="UP001172054">
    <property type="component" value="Unassembled WGS sequence"/>
</dbReference>
<dbReference type="EMBL" id="JAUJWW010000002">
    <property type="protein sequence ID" value="MDN7227078.1"/>
    <property type="molecule type" value="Genomic_DNA"/>
</dbReference>
<organism evidence="2 3">
    <name type="scientific">Planococcus liqunii</name>
    <dbReference type="NCBI Taxonomy" id="3058394"/>
    <lineage>
        <taxon>Bacteria</taxon>
        <taxon>Bacillati</taxon>
        <taxon>Bacillota</taxon>
        <taxon>Bacilli</taxon>
        <taxon>Bacillales</taxon>
        <taxon>Caryophanaceae</taxon>
        <taxon>Planococcus</taxon>
    </lineage>
</organism>
<evidence type="ECO:0000313" key="2">
    <source>
        <dbReference type="EMBL" id="MDN7227078.1"/>
    </source>
</evidence>
<comment type="caution">
    <text evidence="2">The sequence shown here is derived from an EMBL/GenBank/DDBJ whole genome shotgun (WGS) entry which is preliminary data.</text>
</comment>
<evidence type="ECO:0000313" key="3">
    <source>
        <dbReference type="Proteomes" id="UP001172054"/>
    </source>
</evidence>
<keyword evidence="1" id="KW-1133">Transmembrane helix</keyword>
<gene>
    <name evidence="2" type="ORF">QWY15_07170</name>
</gene>
<dbReference type="RefSeq" id="WP_300983749.1">
    <property type="nucleotide sequence ID" value="NZ_CP129238.1"/>
</dbReference>